<dbReference type="EMBL" id="WWCR01000059">
    <property type="protein sequence ID" value="MYM76017.1"/>
    <property type="molecule type" value="Genomic_DNA"/>
</dbReference>
<comment type="similarity">
    <text evidence="1">Belongs to the glycosyltransferase 2 family.</text>
</comment>
<dbReference type="PANTHER" id="PTHR43179">
    <property type="entry name" value="RHAMNOSYLTRANSFERASE WBBL"/>
    <property type="match status" value="1"/>
</dbReference>
<evidence type="ECO:0000259" key="4">
    <source>
        <dbReference type="Pfam" id="PF00535"/>
    </source>
</evidence>
<dbReference type="CDD" id="cd00761">
    <property type="entry name" value="Glyco_tranf_GTA_type"/>
    <property type="match status" value="1"/>
</dbReference>
<keyword evidence="2" id="KW-0328">Glycosyltransferase</keyword>
<proteinExistence type="inferred from homology"/>
<organism evidence="5 6">
    <name type="scientific">Duganella margarita</name>
    <dbReference type="NCBI Taxonomy" id="2692170"/>
    <lineage>
        <taxon>Bacteria</taxon>
        <taxon>Pseudomonadati</taxon>
        <taxon>Pseudomonadota</taxon>
        <taxon>Betaproteobacteria</taxon>
        <taxon>Burkholderiales</taxon>
        <taxon>Oxalobacteraceae</taxon>
        <taxon>Telluria group</taxon>
        <taxon>Duganella</taxon>
    </lineage>
</organism>
<name>A0A7X4H607_9BURK</name>
<comment type="caution">
    <text evidence="5">The sequence shown here is derived from an EMBL/GenBank/DDBJ whole genome shotgun (WGS) entry which is preliminary data.</text>
</comment>
<keyword evidence="3 5" id="KW-0808">Transferase</keyword>
<evidence type="ECO:0000256" key="2">
    <source>
        <dbReference type="ARBA" id="ARBA00022676"/>
    </source>
</evidence>
<feature type="domain" description="Glycosyltransferase 2-like" evidence="4">
    <location>
        <begin position="13"/>
        <end position="128"/>
    </location>
</feature>
<evidence type="ECO:0000313" key="5">
    <source>
        <dbReference type="EMBL" id="MYM76017.1"/>
    </source>
</evidence>
<dbReference type="Proteomes" id="UP000469734">
    <property type="component" value="Unassembled WGS sequence"/>
</dbReference>
<reference evidence="5 6" key="1">
    <citation type="submission" date="2019-12" db="EMBL/GenBank/DDBJ databases">
        <title>Novel species isolated from a subtropical stream in China.</title>
        <authorList>
            <person name="Lu H."/>
        </authorList>
    </citation>
    <scope>NUCLEOTIDE SEQUENCE [LARGE SCALE GENOMIC DNA]</scope>
    <source>
        <strain evidence="5 6">FT134W</strain>
    </source>
</reference>
<evidence type="ECO:0000256" key="3">
    <source>
        <dbReference type="ARBA" id="ARBA00022679"/>
    </source>
</evidence>
<dbReference type="AlphaFoldDB" id="A0A7X4H607"/>
<sequence length="306" mass="33729">MAIAPPPSLTVDICIATYRRPAQLATLLAALAHHGGASVRCRIIVIDNDAGGSARAAAASAAGATPVLYQIEPCQNIALARNRALALCTADYVAFIDDDEIPHPHWLHALLACARRYQADAVFGPVHALLPPQAPAWLRACYRKPPRRTGSPVVWGGAGNVLLRRAALGPAPWFDPHFGLTGGEDTEFFHRLHLQQRRLVWCEAAAASEPVSPVRRQPGWLRRRAFRSGQVYYRVFVRRYSRGARALWFGGKVVQLVGGLALAPLLRLASYRAFMTLTLRLAGTAGQLSRCLSRRDFEEYHARRYQ</sequence>
<dbReference type="SUPFAM" id="SSF53448">
    <property type="entry name" value="Nucleotide-diphospho-sugar transferases"/>
    <property type="match status" value="1"/>
</dbReference>
<gene>
    <name evidence="5" type="ORF">GTP56_28025</name>
</gene>
<dbReference type="Gene3D" id="3.90.550.10">
    <property type="entry name" value="Spore Coat Polysaccharide Biosynthesis Protein SpsA, Chain A"/>
    <property type="match status" value="1"/>
</dbReference>
<dbReference type="Pfam" id="PF00535">
    <property type="entry name" value="Glycos_transf_2"/>
    <property type="match status" value="1"/>
</dbReference>
<dbReference type="GO" id="GO:0016757">
    <property type="term" value="F:glycosyltransferase activity"/>
    <property type="evidence" value="ECO:0007669"/>
    <property type="project" value="UniProtKB-KW"/>
</dbReference>
<dbReference type="RefSeq" id="WP_161052530.1">
    <property type="nucleotide sequence ID" value="NZ_WWCR01000059.1"/>
</dbReference>
<dbReference type="InterPro" id="IPR029044">
    <property type="entry name" value="Nucleotide-diphossugar_trans"/>
</dbReference>
<dbReference type="PANTHER" id="PTHR43179:SF12">
    <property type="entry name" value="GALACTOFURANOSYLTRANSFERASE GLFT2"/>
    <property type="match status" value="1"/>
</dbReference>
<protein>
    <submittedName>
        <fullName evidence="5">Glycosyltransferase</fullName>
    </submittedName>
</protein>
<evidence type="ECO:0000256" key="1">
    <source>
        <dbReference type="ARBA" id="ARBA00006739"/>
    </source>
</evidence>
<accession>A0A7X4H607</accession>
<dbReference type="InterPro" id="IPR001173">
    <property type="entry name" value="Glyco_trans_2-like"/>
</dbReference>
<evidence type="ECO:0000313" key="6">
    <source>
        <dbReference type="Proteomes" id="UP000469734"/>
    </source>
</evidence>